<sequence length="539" mass="61963">MGIIEEGSISGVLPSCSETFAVHYPGYPSSTGRAIETLGGSQGILKVRTDKANKLELHFRPEDPYSHPAFGELQPCNNFLLKISRKKVKDICEHASEDSFHLKQNTDSTETAEHINQPERESFSGCSEVKGQTESVAQEQLSADIVARVSEAYCFNEKGGLLDVDQEDLMILVPPLFSIKDLPEKVVLKTSGDLNLRKKPEGVFQHHCEIPKKVNWEKSIPRNSDRWQWQMAVCELFEERPIWLKHSLAEHLLDQGLNIGNKLLKRLLFIAAYYFSNGPYLRFWIRKGYDPRKDPESRIYQRTDFRVPPSLRSYCDTHEISRWEDICAFRVFPDKTQISLQLFELKDDYIQQEIRKPTSQGSCSLQTGWFSSHVIDSLRLRVAQRFLSVYPESGAESLLKSVSHRFEKSKRMQLNVKDLKVHSEGKQADKEVLESEDKETNDEVEYEEDEEDEMEDDNLRDDVDADEALDLVDEDRDFPLQDSYTDNENISKDYLQDLFGSFPFGAAGGDEMQDTDLQDDGYQIYEQYSDGDYSDGEDY</sequence>
<dbReference type="InterPro" id="IPR040454">
    <property type="entry name" value="TF_IIIC_Tfc1/Sfc1"/>
</dbReference>
<reference evidence="8" key="2">
    <citation type="journal article" date="2024" name="Plant">
        <title>Genomic evolution and insights into agronomic trait innovations of Sesamum species.</title>
        <authorList>
            <person name="Miao H."/>
            <person name="Wang L."/>
            <person name="Qu L."/>
            <person name="Liu H."/>
            <person name="Sun Y."/>
            <person name="Le M."/>
            <person name="Wang Q."/>
            <person name="Wei S."/>
            <person name="Zheng Y."/>
            <person name="Lin W."/>
            <person name="Duan Y."/>
            <person name="Cao H."/>
            <person name="Xiong S."/>
            <person name="Wang X."/>
            <person name="Wei L."/>
            <person name="Li C."/>
            <person name="Ma Q."/>
            <person name="Ju M."/>
            <person name="Zhao R."/>
            <person name="Li G."/>
            <person name="Mu C."/>
            <person name="Tian Q."/>
            <person name="Mei H."/>
            <person name="Zhang T."/>
            <person name="Gao T."/>
            <person name="Zhang H."/>
        </authorList>
    </citation>
    <scope>NUCLEOTIDE SEQUENCE</scope>
    <source>
        <strain evidence="8">KEN1</strain>
    </source>
</reference>
<organism evidence="8">
    <name type="scientific">Sesamum latifolium</name>
    <dbReference type="NCBI Taxonomy" id="2727402"/>
    <lineage>
        <taxon>Eukaryota</taxon>
        <taxon>Viridiplantae</taxon>
        <taxon>Streptophyta</taxon>
        <taxon>Embryophyta</taxon>
        <taxon>Tracheophyta</taxon>
        <taxon>Spermatophyta</taxon>
        <taxon>Magnoliopsida</taxon>
        <taxon>eudicotyledons</taxon>
        <taxon>Gunneridae</taxon>
        <taxon>Pentapetalae</taxon>
        <taxon>asterids</taxon>
        <taxon>lamiids</taxon>
        <taxon>Lamiales</taxon>
        <taxon>Pedaliaceae</taxon>
        <taxon>Sesamum</taxon>
    </lineage>
</organism>
<reference evidence="8" key="1">
    <citation type="submission" date="2020-06" db="EMBL/GenBank/DDBJ databases">
        <authorList>
            <person name="Li T."/>
            <person name="Hu X."/>
            <person name="Zhang T."/>
            <person name="Song X."/>
            <person name="Zhang H."/>
            <person name="Dai N."/>
            <person name="Sheng W."/>
            <person name="Hou X."/>
            <person name="Wei L."/>
        </authorList>
    </citation>
    <scope>NUCLEOTIDE SEQUENCE</scope>
    <source>
        <strain evidence="8">KEN1</strain>
        <tissue evidence="8">Leaf</tissue>
    </source>
</reference>
<proteinExistence type="predicted"/>
<dbReference type="InterPro" id="IPR042536">
    <property type="entry name" value="TFIIIC_tauA_Sfc1"/>
</dbReference>
<evidence type="ECO:0000256" key="1">
    <source>
        <dbReference type="ARBA" id="ARBA00004123"/>
    </source>
</evidence>
<accession>A0AAW2VG03</accession>
<feature type="domain" description="Transcription factor IIIC subunit Tfc1/Sfc1 triple barrel" evidence="7">
    <location>
        <begin position="21"/>
        <end position="156"/>
    </location>
</feature>
<feature type="domain" description="Transcription factor IIIC subunit 5 HTH" evidence="6">
    <location>
        <begin position="201"/>
        <end position="306"/>
    </location>
</feature>
<evidence type="ECO:0000256" key="3">
    <source>
        <dbReference type="ARBA" id="ARBA00023163"/>
    </source>
</evidence>
<dbReference type="GO" id="GO:0005634">
    <property type="term" value="C:nucleus"/>
    <property type="evidence" value="ECO:0007669"/>
    <property type="project" value="UniProtKB-SubCell"/>
</dbReference>
<dbReference type="GO" id="GO:0001002">
    <property type="term" value="F:RNA polymerase III type 1 promoter sequence-specific DNA binding"/>
    <property type="evidence" value="ECO:0007669"/>
    <property type="project" value="TreeGrafter"/>
</dbReference>
<dbReference type="PANTHER" id="PTHR13230">
    <property type="entry name" value="GENERAL TRANSCRIPTION FACTOR IIIC, POLYPEPTIDE 5"/>
    <property type="match status" value="1"/>
</dbReference>
<dbReference type="Gene3D" id="3.30.200.160">
    <property type="entry name" value="TFIIIC, subcomplex tauA, subunit Sfc1, barrel domain"/>
    <property type="match status" value="1"/>
</dbReference>
<feature type="compositionally biased region" description="Basic and acidic residues" evidence="5">
    <location>
        <begin position="425"/>
        <end position="435"/>
    </location>
</feature>
<gene>
    <name evidence="8" type="ORF">Slati_2991600</name>
</gene>
<comment type="caution">
    <text evidence="8">The sequence shown here is derived from an EMBL/GenBank/DDBJ whole genome shotgun (WGS) entry which is preliminary data.</text>
</comment>
<feature type="compositionally biased region" description="Acidic residues" evidence="5">
    <location>
        <begin position="436"/>
        <end position="476"/>
    </location>
</feature>
<protein>
    <submittedName>
        <fullName evidence="8">General transcription factor 3C polypeptide 5</fullName>
    </submittedName>
</protein>
<evidence type="ECO:0000256" key="5">
    <source>
        <dbReference type="SAM" id="MobiDB-lite"/>
    </source>
</evidence>
<name>A0AAW2VG03_9LAMI</name>
<feature type="region of interest" description="Disordered" evidence="5">
    <location>
        <begin position="425"/>
        <end position="489"/>
    </location>
</feature>
<dbReference type="PANTHER" id="PTHR13230:SF5">
    <property type="entry name" value="GENERAL TRANSCRIPTION FACTOR 3C POLYPEPTIDE 5"/>
    <property type="match status" value="1"/>
</dbReference>
<dbReference type="Pfam" id="PF09734">
    <property type="entry name" value="Tau95"/>
    <property type="match status" value="1"/>
</dbReference>
<dbReference type="InterPro" id="IPR019136">
    <property type="entry name" value="TF_IIIC_su-5_HTH"/>
</dbReference>
<evidence type="ECO:0000256" key="4">
    <source>
        <dbReference type="ARBA" id="ARBA00023242"/>
    </source>
</evidence>
<dbReference type="AlphaFoldDB" id="A0AAW2VG03"/>
<evidence type="ECO:0000313" key="8">
    <source>
        <dbReference type="EMBL" id="KAL0428168.1"/>
    </source>
</evidence>
<dbReference type="GO" id="GO:0000127">
    <property type="term" value="C:transcription factor TFIIIC complex"/>
    <property type="evidence" value="ECO:0007669"/>
    <property type="project" value="InterPro"/>
</dbReference>
<keyword evidence="2" id="KW-0238">DNA-binding</keyword>
<dbReference type="EMBL" id="JACGWN010000010">
    <property type="protein sequence ID" value="KAL0428168.1"/>
    <property type="molecule type" value="Genomic_DNA"/>
</dbReference>
<comment type="subcellular location">
    <subcellularLocation>
        <location evidence="1">Nucleus</location>
    </subcellularLocation>
</comment>
<keyword evidence="4" id="KW-0539">Nucleus</keyword>
<dbReference type="GO" id="GO:0006384">
    <property type="term" value="P:transcription initiation at RNA polymerase III promoter"/>
    <property type="evidence" value="ECO:0007669"/>
    <property type="project" value="InterPro"/>
</dbReference>
<evidence type="ECO:0000259" key="7">
    <source>
        <dbReference type="Pfam" id="PF17682"/>
    </source>
</evidence>
<dbReference type="InterPro" id="IPR041499">
    <property type="entry name" value="Tfc1/Sfc1_N"/>
</dbReference>
<evidence type="ECO:0000259" key="6">
    <source>
        <dbReference type="Pfam" id="PF09734"/>
    </source>
</evidence>
<dbReference type="Pfam" id="PF17682">
    <property type="entry name" value="Tau95_N"/>
    <property type="match status" value="1"/>
</dbReference>
<keyword evidence="3" id="KW-0804">Transcription</keyword>
<dbReference type="GO" id="GO:0001003">
    <property type="term" value="F:RNA polymerase III type 2 promoter sequence-specific DNA binding"/>
    <property type="evidence" value="ECO:0007669"/>
    <property type="project" value="TreeGrafter"/>
</dbReference>
<evidence type="ECO:0000256" key="2">
    <source>
        <dbReference type="ARBA" id="ARBA00023125"/>
    </source>
</evidence>